<dbReference type="Proteomes" id="UP000481043">
    <property type="component" value="Unassembled WGS sequence"/>
</dbReference>
<protein>
    <submittedName>
        <fullName evidence="1">Sporulation protein YunB</fullName>
    </submittedName>
</protein>
<dbReference type="EMBL" id="JAAIWM010000003">
    <property type="protein sequence ID" value="NEY72110.1"/>
    <property type="molecule type" value="Genomic_DNA"/>
</dbReference>
<keyword evidence="2" id="KW-1185">Reference proteome</keyword>
<name>A0A6M0Q9B1_9BACI</name>
<dbReference type="PIRSF" id="PIRSF021383">
    <property type="entry name" value="YunB"/>
    <property type="match status" value="1"/>
</dbReference>
<proteinExistence type="predicted"/>
<accession>A0A6M0Q9B1</accession>
<dbReference type="NCBIfam" id="TIGR02832">
    <property type="entry name" value="spo_yunB"/>
    <property type="match status" value="1"/>
</dbReference>
<gene>
    <name evidence="1" type="primary">yunB</name>
    <name evidence="1" type="ORF">G4D63_10275</name>
</gene>
<evidence type="ECO:0000313" key="1">
    <source>
        <dbReference type="EMBL" id="NEY72110.1"/>
    </source>
</evidence>
<dbReference type="Pfam" id="PF09560">
    <property type="entry name" value="Spore_YunB"/>
    <property type="match status" value="1"/>
</dbReference>
<dbReference type="AlphaFoldDB" id="A0A6M0Q9B1"/>
<organism evidence="1 2">
    <name type="scientific">Bacillus mesophilus</name>
    <dbReference type="NCBI Taxonomy" id="1808955"/>
    <lineage>
        <taxon>Bacteria</taxon>
        <taxon>Bacillati</taxon>
        <taxon>Bacillota</taxon>
        <taxon>Bacilli</taxon>
        <taxon>Bacillales</taxon>
        <taxon>Bacillaceae</taxon>
        <taxon>Bacillus</taxon>
    </lineage>
</organism>
<sequence length="226" mass="24422">MFMFSTAFGVLILNKGIEPALREYARVETEEIATLAINKAVNQKVVEGIDVEKLWITKENGSGDITMVSENTAMVNRITSETTNLVQQNLELAEQGKLKELGILSDIEILENEEALANGIIREIPVGIATGVAILGNLGPKIPVKFATVGSTSTNIIHEEEEVGINNVLIKVSLEIIVNVQVIVPFATDVHQLKNVIPIGRVMLPGDVPDFWNGGDGVDPSIDISN</sequence>
<reference evidence="1 2" key="1">
    <citation type="submission" date="2020-02" db="EMBL/GenBank/DDBJ databases">
        <title>Bacillus aquiflavi sp. nov., isolated from yellow water of strong flavor Chinese baijiu in Yibin region of China.</title>
        <authorList>
            <person name="Xie J."/>
        </authorList>
    </citation>
    <scope>NUCLEOTIDE SEQUENCE [LARGE SCALE GENOMIC DNA]</scope>
    <source>
        <strain evidence="1 2">SA4</strain>
    </source>
</reference>
<comment type="caution">
    <text evidence="1">The sequence shown here is derived from an EMBL/GenBank/DDBJ whole genome shotgun (WGS) entry which is preliminary data.</text>
</comment>
<dbReference type="InterPro" id="IPR014197">
    <property type="entry name" value="Sporulation_prot_YunB"/>
</dbReference>
<evidence type="ECO:0000313" key="2">
    <source>
        <dbReference type="Proteomes" id="UP000481043"/>
    </source>
</evidence>